<evidence type="ECO:0000259" key="4">
    <source>
        <dbReference type="PROSITE" id="PS50927"/>
    </source>
</evidence>
<dbReference type="PROSITE" id="PS50927">
    <property type="entry name" value="BULB_LECTIN"/>
    <property type="match status" value="1"/>
</dbReference>
<reference evidence="5" key="2">
    <citation type="submission" date="2023-05" db="EMBL/GenBank/DDBJ databases">
        <authorList>
            <person name="Schelkunov M.I."/>
        </authorList>
    </citation>
    <scope>NUCLEOTIDE SEQUENCE</scope>
    <source>
        <strain evidence="5">Hsosn_3</strain>
        <tissue evidence="5">Leaf</tissue>
    </source>
</reference>
<evidence type="ECO:0000256" key="2">
    <source>
        <dbReference type="ARBA" id="ARBA00023180"/>
    </source>
</evidence>
<dbReference type="InterPro" id="IPR001480">
    <property type="entry name" value="Bulb-type_lectin_dom"/>
</dbReference>
<keyword evidence="6" id="KW-1185">Reference proteome</keyword>
<dbReference type="SUPFAM" id="SSF51110">
    <property type="entry name" value="alpha-D-mannose-specific plant lectins"/>
    <property type="match status" value="1"/>
</dbReference>
<dbReference type="SMART" id="SM00108">
    <property type="entry name" value="B_lectin"/>
    <property type="match status" value="1"/>
</dbReference>
<dbReference type="PANTHER" id="PTHR32444:SF247">
    <property type="entry name" value="OS01G0958200 PROTEIN"/>
    <property type="match status" value="1"/>
</dbReference>
<dbReference type="AlphaFoldDB" id="A0AAD8N1V0"/>
<feature type="chain" id="PRO_5042191056" evidence="3">
    <location>
        <begin position="20"/>
        <end position="195"/>
    </location>
</feature>
<protein>
    <submittedName>
        <fullName evidence="5">Bulb-type lectin domain-containing protein</fullName>
    </submittedName>
</protein>
<feature type="signal peptide" evidence="3">
    <location>
        <begin position="1"/>
        <end position="19"/>
    </location>
</feature>
<keyword evidence="2" id="KW-0325">Glycoprotein</keyword>
<dbReference type="InterPro" id="IPR036426">
    <property type="entry name" value="Bulb-type_lectin_dom_sf"/>
</dbReference>
<name>A0AAD8N1V0_9APIA</name>
<dbReference type="Proteomes" id="UP001237642">
    <property type="component" value="Unassembled WGS sequence"/>
</dbReference>
<keyword evidence="1 3" id="KW-0732">Signal</keyword>
<dbReference type="Pfam" id="PF01453">
    <property type="entry name" value="B_lectin"/>
    <property type="match status" value="1"/>
</dbReference>
<evidence type="ECO:0000256" key="1">
    <source>
        <dbReference type="ARBA" id="ARBA00022729"/>
    </source>
</evidence>
<dbReference type="CDD" id="cd00028">
    <property type="entry name" value="B_lectin"/>
    <property type="match status" value="1"/>
</dbReference>
<evidence type="ECO:0000313" key="6">
    <source>
        <dbReference type="Proteomes" id="UP001237642"/>
    </source>
</evidence>
<dbReference type="EMBL" id="JAUIZM010000003">
    <property type="protein sequence ID" value="KAK1391728.1"/>
    <property type="molecule type" value="Genomic_DNA"/>
</dbReference>
<reference evidence="5" key="1">
    <citation type="submission" date="2023-02" db="EMBL/GenBank/DDBJ databases">
        <title>Genome of toxic invasive species Heracleum sosnowskyi carries increased number of genes despite the absence of recent whole-genome duplications.</title>
        <authorList>
            <person name="Schelkunov M."/>
            <person name="Shtratnikova V."/>
            <person name="Makarenko M."/>
            <person name="Klepikova A."/>
            <person name="Omelchenko D."/>
            <person name="Novikova G."/>
            <person name="Obukhova E."/>
            <person name="Bogdanov V."/>
            <person name="Penin A."/>
            <person name="Logacheva M."/>
        </authorList>
    </citation>
    <scope>NUCLEOTIDE SEQUENCE</scope>
    <source>
        <strain evidence="5">Hsosn_3</strain>
        <tissue evidence="5">Leaf</tissue>
    </source>
</reference>
<proteinExistence type="predicted"/>
<feature type="domain" description="Bulb-type lectin" evidence="4">
    <location>
        <begin position="20"/>
        <end position="142"/>
    </location>
</feature>
<dbReference type="Gene3D" id="2.90.10.10">
    <property type="entry name" value="Bulb-type lectin domain"/>
    <property type="match status" value="1"/>
</dbReference>
<evidence type="ECO:0000256" key="3">
    <source>
        <dbReference type="SAM" id="SignalP"/>
    </source>
</evidence>
<gene>
    <name evidence="5" type="ORF">POM88_010784</name>
</gene>
<evidence type="ECO:0000313" key="5">
    <source>
        <dbReference type="EMBL" id="KAK1391728.1"/>
    </source>
</evidence>
<accession>A0AAD8N1V0</accession>
<dbReference type="PANTHER" id="PTHR32444">
    <property type="entry name" value="BULB-TYPE LECTIN DOMAIN-CONTAINING PROTEIN"/>
    <property type="match status" value="1"/>
</dbReference>
<comment type="caution">
    <text evidence="5">The sequence shown here is derived from an EMBL/GenBank/DDBJ whole genome shotgun (WGS) entry which is preliminary data.</text>
</comment>
<sequence length="195" mass="21833">MSLVLFSTILLLCFTSSSAVDVLRTHQTIQDGETIVSANDQFELGFFSPGSGTNRYVGIWLKNISYGTIVWVANRDAPLSNTSGILRIDNKAISLFANATTNTIVWSSNTSRFVTNPVAQLLDTGNLVFRDEKDDGSQNFVWQSFDYIGDTMLPGMKLGTEGLNMNIVIWIDGYQGLYRRWANHLCENFSLRDRL</sequence>
<dbReference type="FunFam" id="2.90.10.10:FF:000004">
    <property type="entry name" value="G-type lectin S-receptor-like serine/threonine-protein kinase"/>
    <property type="match status" value="1"/>
</dbReference>
<organism evidence="5 6">
    <name type="scientific">Heracleum sosnowskyi</name>
    <dbReference type="NCBI Taxonomy" id="360622"/>
    <lineage>
        <taxon>Eukaryota</taxon>
        <taxon>Viridiplantae</taxon>
        <taxon>Streptophyta</taxon>
        <taxon>Embryophyta</taxon>
        <taxon>Tracheophyta</taxon>
        <taxon>Spermatophyta</taxon>
        <taxon>Magnoliopsida</taxon>
        <taxon>eudicotyledons</taxon>
        <taxon>Gunneridae</taxon>
        <taxon>Pentapetalae</taxon>
        <taxon>asterids</taxon>
        <taxon>campanulids</taxon>
        <taxon>Apiales</taxon>
        <taxon>Apiaceae</taxon>
        <taxon>Apioideae</taxon>
        <taxon>apioid superclade</taxon>
        <taxon>Tordylieae</taxon>
        <taxon>Tordyliinae</taxon>
        <taxon>Heracleum</taxon>
    </lineage>
</organism>